<proteinExistence type="predicted"/>
<gene>
    <name evidence="3" type="ORF">CYCCA115_LOCUS17440</name>
</gene>
<organism evidence="3 4">
    <name type="scientific">Cylindrotheca closterium</name>
    <dbReference type="NCBI Taxonomy" id="2856"/>
    <lineage>
        <taxon>Eukaryota</taxon>
        <taxon>Sar</taxon>
        <taxon>Stramenopiles</taxon>
        <taxon>Ochrophyta</taxon>
        <taxon>Bacillariophyta</taxon>
        <taxon>Bacillariophyceae</taxon>
        <taxon>Bacillariophycidae</taxon>
        <taxon>Bacillariales</taxon>
        <taxon>Bacillariaceae</taxon>
        <taxon>Cylindrotheca</taxon>
    </lineage>
</organism>
<evidence type="ECO:0000313" key="3">
    <source>
        <dbReference type="EMBL" id="CAJ1958964.1"/>
    </source>
</evidence>
<reference evidence="3" key="1">
    <citation type="submission" date="2023-08" db="EMBL/GenBank/DDBJ databases">
        <authorList>
            <person name="Audoor S."/>
            <person name="Bilcke G."/>
        </authorList>
    </citation>
    <scope>NUCLEOTIDE SEQUENCE</scope>
</reference>
<dbReference type="Pfam" id="PF04488">
    <property type="entry name" value="Gly_transf_sug"/>
    <property type="match status" value="1"/>
</dbReference>
<sequence>MVANETPSSRRWQNPGFVVAGTSYNALVIIAGIYIVRALMTFNLDIGNDCSTQQFAHLESFRATRAPAAKYDRLMKKTDESIRATTESETEEDRFMLKKKTSESPLPPLSKITQSLTTQCDEGMIYKTDFIADNVHDNNRWNKIPKIIHQTSKSRCLTLPFNISTSKWSNWNNDGWSYYFHDDDAMQRMFEMNYDVFPLLKDVHENCLISGTAKADLWRYLVLWHYGGVYSDIDTTPNNLNPDTFSSLATEESELEAFFIIEAFHFLSQYFFAIAPKHPLMHHTILSTLHNLLSVDDTVAWDASMITGPKALHQGFVHFLDDVGIKPRNGTRGFGKEFRHKYIITNATIVGTANYTIGAYGISKDSDFWVWRYDKDVSRRSKNGGYAEMGMEHFGKLKKRPSGISCQQAIKDRHHQEVTTKYIRTKKVDG</sequence>
<protein>
    <submittedName>
        <fullName evidence="3">Uncharacterized protein</fullName>
    </submittedName>
</protein>
<evidence type="ECO:0000256" key="1">
    <source>
        <dbReference type="SAM" id="MobiDB-lite"/>
    </source>
</evidence>
<dbReference type="Proteomes" id="UP001295423">
    <property type="component" value="Unassembled WGS sequence"/>
</dbReference>
<dbReference type="AlphaFoldDB" id="A0AAD2G099"/>
<dbReference type="GO" id="GO:0000009">
    <property type="term" value="F:alpha-1,6-mannosyltransferase activity"/>
    <property type="evidence" value="ECO:0007669"/>
    <property type="project" value="InterPro"/>
</dbReference>
<name>A0AAD2G099_9STRA</name>
<evidence type="ECO:0000256" key="2">
    <source>
        <dbReference type="SAM" id="Phobius"/>
    </source>
</evidence>
<dbReference type="InterPro" id="IPR039367">
    <property type="entry name" value="Och1-like"/>
</dbReference>
<feature type="transmembrane region" description="Helical" evidence="2">
    <location>
        <begin position="16"/>
        <end position="36"/>
    </location>
</feature>
<dbReference type="GO" id="GO:0000136">
    <property type="term" value="C:mannan polymerase complex"/>
    <property type="evidence" value="ECO:0007669"/>
    <property type="project" value="TreeGrafter"/>
</dbReference>
<keyword evidence="4" id="KW-1185">Reference proteome</keyword>
<comment type="caution">
    <text evidence="3">The sequence shown here is derived from an EMBL/GenBank/DDBJ whole genome shotgun (WGS) entry which is preliminary data.</text>
</comment>
<dbReference type="PANTHER" id="PTHR31834:SF1">
    <property type="entry name" value="INITIATION-SPECIFIC ALPHA-1,6-MANNOSYLTRANSFERASE"/>
    <property type="match status" value="1"/>
</dbReference>
<keyword evidence="2" id="KW-0812">Transmembrane</keyword>
<dbReference type="InterPro" id="IPR029044">
    <property type="entry name" value="Nucleotide-diphossugar_trans"/>
</dbReference>
<accession>A0AAD2G099</accession>
<dbReference type="SUPFAM" id="SSF53448">
    <property type="entry name" value="Nucleotide-diphospho-sugar transferases"/>
    <property type="match status" value="1"/>
</dbReference>
<dbReference type="InterPro" id="IPR007577">
    <property type="entry name" value="GlycoTrfase_DXD_sugar-bd_CS"/>
</dbReference>
<keyword evidence="2" id="KW-0472">Membrane</keyword>
<dbReference type="Gene3D" id="3.90.550.20">
    <property type="match status" value="1"/>
</dbReference>
<dbReference type="EMBL" id="CAKOGP040001980">
    <property type="protein sequence ID" value="CAJ1958964.1"/>
    <property type="molecule type" value="Genomic_DNA"/>
</dbReference>
<dbReference type="GO" id="GO:0006487">
    <property type="term" value="P:protein N-linked glycosylation"/>
    <property type="evidence" value="ECO:0007669"/>
    <property type="project" value="TreeGrafter"/>
</dbReference>
<feature type="region of interest" description="Disordered" evidence="1">
    <location>
        <begin position="81"/>
        <end position="105"/>
    </location>
</feature>
<evidence type="ECO:0000313" key="4">
    <source>
        <dbReference type="Proteomes" id="UP001295423"/>
    </source>
</evidence>
<feature type="compositionally biased region" description="Basic and acidic residues" evidence="1">
    <location>
        <begin position="93"/>
        <end position="102"/>
    </location>
</feature>
<keyword evidence="2" id="KW-1133">Transmembrane helix</keyword>
<dbReference type="PANTHER" id="PTHR31834">
    <property type="entry name" value="INITIATION-SPECIFIC ALPHA-1,6-MANNOSYLTRANSFERASE"/>
    <property type="match status" value="1"/>
</dbReference>